<evidence type="ECO:0000256" key="5">
    <source>
        <dbReference type="ARBA" id="ARBA00023015"/>
    </source>
</evidence>
<feature type="compositionally biased region" description="Polar residues" evidence="11">
    <location>
        <begin position="420"/>
        <end position="454"/>
    </location>
</feature>
<evidence type="ECO:0000256" key="7">
    <source>
        <dbReference type="ARBA" id="ARBA00023136"/>
    </source>
</evidence>
<comment type="subcellular location">
    <subcellularLocation>
        <location evidence="2">Membrane</location>
        <topology evidence="2">Single-pass membrane protein</topology>
    </subcellularLocation>
    <subcellularLocation>
        <location evidence="1">Nucleus</location>
    </subcellularLocation>
</comment>
<dbReference type="OrthoDB" id="737278at2759"/>
<reference evidence="15" key="2">
    <citation type="submission" date="2025-08" db="UniProtKB">
        <authorList>
            <consortium name="RefSeq"/>
        </authorList>
    </citation>
    <scope>IDENTIFICATION</scope>
    <source>
        <tissue evidence="15">Leaf</tissue>
    </source>
</reference>
<protein>
    <submittedName>
        <fullName evidence="15">NAC domain-containing protein 14-like isoform X1</fullName>
    </submittedName>
</protein>
<dbReference type="PANTHER" id="PTHR31744:SF216">
    <property type="entry name" value="NAC TRANSCRIPTION FACTOR"/>
    <property type="match status" value="1"/>
</dbReference>
<evidence type="ECO:0000256" key="11">
    <source>
        <dbReference type="SAM" id="MobiDB-lite"/>
    </source>
</evidence>
<name>A0A6P5HM21_ANACO</name>
<dbReference type="GO" id="GO:0016020">
    <property type="term" value="C:membrane"/>
    <property type="evidence" value="ECO:0007669"/>
    <property type="project" value="UniProtKB-SubCell"/>
</dbReference>
<accession>A0A6P5HM21</accession>
<dbReference type="AlphaFoldDB" id="A0A6P5HM21"/>
<evidence type="ECO:0000256" key="3">
    <source>
        <dbReference type="ARBA" id="ARBA00022692"/>
    </source>
</evidence>
<evidence type="ECO:0000313" key="14">
    <source>
        <dbReference type="Proteomes" id="UP000515123"/>
    </source>
</evidence>
<dbReference type="GeneID" id="109728858"/>
<gene>
    <name evidence="15" type="primary">LOC109728858</name>
</gene>
<keyword evidence="5" id="KW-0805">Transcription regulation</keyword>
<keyword evidence="14" id="KW-1185">Reference proteome</keyword>
<organism evidence="14 15">
    <name type="scientific">Ananas comosus</name>
    <name type="common">Pineapple</name>
    <name type="synonym">Ananas ananas</name>
    <dbReference type="NCBI Taxonomy" id="4615"/>
    <lineage>
        <taxon>Eukaryota</taxon>
        <taxon>Viridiplantae</taxon>
        <taxon>Streptophyta</taxon>
        <taxon>Embryophyta</taxon>
        <taxon>Tracheophyta</taxon>
        <taxon>Spermatophyta</taxon>
        <taxon>Magnoliopsida</taxon>
        <taxon>Liliopsida</taxon>
        <taxon>Poales</taxon>
        <taxon>Bromeliaceae</taxon>
        <taxon>Bromelioideae</taxon>
        <taxon>Ananas</taxon>
    </lineage>
</organism>
<dbReference type="InterPro" id="IPR003441">
    <property type="entry name" value="NAC-dom"/>
</dbReference>
<keyword evidence="8" id="KW-0010">Activator</keyword>
<evidence type="ECO:0000256" key="12">
    <source>
        <dbReference type="SAM" id="Phobius"/>
    </source>
</evidence>
<reference evidence="14" key="1">
    <citation type="journal article" date="2015" name="Nat. Genet.">
        <title>The pineapple genome and the evolution of CAM photosynthesis.</title>
        <authorList>
            <person name="Ming R."/>
            <person name="VanBuren R."/>
            <person name="Wai C.M."/>
            <person name="Tang H."/>
            <person name="Schatz M.C."/>
            <person name="Bowers J.E."/>
            <person name="Lyons E."/>
            <person name="Wang M.L."/>
            <person name="Chen J."/>
            <person name="Biggers E."/>
            <person name="Zhang J."/>
            <person name="Huang L."/>
            <person name="Zhang L."/>
            <person name="Miao W."/>
            <person name="Zhang J."/>
            <person name="Ye Z."/>
            <person name="Miao C."/>
            <person name="Lin Z."/>
            <person name="Wang H."/>
            <person name="Zhou H."/>
            <person name="Yim W.C."/>
            <person name="Priest H.D."/>
            <person name="Zheng C."/>
            <person name="Woodhouse M."/>
            <person name="Edger P.P."/>
            <person name="Guyot R."/>
            <person name="Guo H.B."/>
            <person name="Guo H."/>
            <person name="Zheng G."/>
            <person name="Singh R."/>
            <person name="Sharma A."/>
            <person name="Min X."/>
            <person name="Zheng Y."/>
            <person name="Lee H."/>
            <person name="Gurtowski J."/>
            <person name="Sedlazeck F.J."/>
            <person name="Harkess A."/>
            <person name="McKain M.R."/>
            <person name="Liao Z."/>
            <person name="Fang J."/>
            <person name="Liu J."/>
            <person name="Zhang X."/>
            <person name="Zhang Q."/>
            <person name="Hu W."/>
            <person name="Qin Y."/>
            <person name="Wang K."/>
            <person name="Chen L.Y."/>
            <person name="Shirley N."/>
            <person name="Lin Y.R."/>
            <person name="Liu L.Y."/>
            <person name="Hernandez A.G."/>
            <person name="Wright C.L."/>
            <person name="Bulone V."/>
            <person name="Tuskan G.A."/>
            <person name="Heath K."/>
            <person name="Zee F."/>
            <person name="Moore P.H."/>
            <person name="Sunkar R."/>
            <person name="Leebens-Mack J.H."/>
            <person name="Mockler T."/>
            <person name="Bennetzen J.L."/>
            <person name="Freeling M."/>
            <person name="Sankoff D."/>
            <person name="Paterson A.H."/>
            <person name="Zhu X."/>
            <person name="Yang X."/>
            <person name="Smith J.A."/>
            <person name="Cushman J.C."/>
            <person name="Paull R.E."/>
            <person name="Yu Q."/>
        </authorList>
    </citation>
    <scope>NUCLEOTIDE SEQUENCE [LARGE SCALE GENOMIC DNA]</scope>
    <source>
        <strain evidence="14">cv. F153</strain>
    </source>
</reference>
<dbReference type="SUPFAM" id="SSF101941">
    <property type="entry name" value="NAC domain"/>
    <property type="match status" value="1"/>
</dbReference>
<feature type="domain" description="NAC" evidence="13">
    <location>
        <begin position="8"/>
        <end position="167"/>
    </location>
</feature>
<evidence type="ECO:0000256" key="10">
    <source>
        <dbReference type="ARBA" id="ARBA00023242"/>
    </source>
</evidence>
<evidence type="ECO:0000256" key="4">
    <source>
        <dbReference type="ARBA" id="ARBA00022989"/>
    </source>
</evidence>
<keyword evidence="10" id="KW-0539">Nucleus</keyword>
<feature type="region of interest" description="Disordered" evidence="11">
    <location>
        <begin position="380"/>
        <end position="455"/>
    </location>
</feature>
<feature type="compositionally biased region" description="Acidic residues" evidence="11">
    <location>
        <begin position="538"/>
        <end position="547"/>
    </location>
</feature>
<dbReference type="Gene3D" id="2.170.150.80">
    <property type="entry name" value="NAC domain"/>
    <property type="match status" value="1"/>
</dbReference>
<dbReference type="GO" id="GO:0005634">
    <property type="term" value="C:nucleus"/>
    <property type="evidence" value="ECO:0007669"/>
    <property type="project" value="UniProtKB-SubCell"/>
</dbReference>
<evidence type="ECO:0000259" key="13">
    <source>
        <dbReference type="PROSITE" id="PS51005"/>
    </source>
</evidence>
<evidence type="ECO:0000256" key="1">
    <source>
        <dbReference type="ARBA" id="ARBA00004123"/>
    </source>
</evidence>
<evidence type="ECO:0000256" key="8">
    <source>
        <dbReference type="ARBA" id="ARBA00023159"/>
    </source>
</evidence>
<dbReference type="GO" id="GO:0006355">
    <property type="term" value="P:regulation of DNA-templated transcription"/>
    <property type="evidence" value="ECO:0007669"/>
    <property type="project" value="InterPro"/>
</dbReference>
<feature type="compositionally biased region" description="Pro residues" evidence="11">
    <location>
        <begin position="406"/>
        <end position="416"/>
    </location>
</feature>
<feature type="region of interest" description="Disordered" evidence="11">
    <location>
        <begin position="253"/>
        <end position="274"/>
    </location>
</feature>
<dbReference type="Proteomes" id="UP000515123">
    <property type="component" value="Linkage group 24"/>
</dbReference>
<keyword evidence="9" id="KW-0804">Transcription</keyword>
<evidence type="ECO:0000313" key="15">
    <source>
        <dbReference type="RefSeq" id="XP_020114975.1"/>
    </source>
</evidence>
<dbReference type="PROSITE" id="PS51005">
    <property type="entry name" value="NAC"/>
    <property type="match status" value="1"/>
</dbReference>
<dbReference type="FunFam" id="2.170.150.80:FF:000002">
    <property type="entry name" value="Nac domain-containing protein 86"/>
    <property type="match status" value="1"/>
</dbReference>
<feature type="compositionally biased region" description="Polar residues" evidence="11">
    <location>
        <begin position="173"/>
        <end position="191"/>
    </location>
</feature>
<dbReference type="Pfam" id="PF02365">
    <property type="entry name" value="NAM"/>
    <property type="match status" value="1"/>
</dbReference>
<feature type="region of interest" description="Disordered" evidence="11">
    <location>
        <begin position="507"/>
        <end position="550"/>
    </location>
</feature>
<feature type="transmembrane region" description="Helical" evidence="12">
    <location>
        <begin position="627"/>
        <end position="652"/>
    </location>
</feature>
<keyword evidence="4 12" id="KW-1133">Transmembrane helix</keyword>
<evidence type="ECO:0000256" key="9">
    <source>
        <dbReference type="ARBA" id="ARBA00023163"/>
    </source>
</evidence>
<feature type="region of interest" description="Disordered" evidence="11">
    <location>
        <begin position="171"/>
        <end position="214"/>
    </location>
</feature>
<evidence type="ECO:0000256" key="2">
    <source>
        <dbReference type="ARBA" id="ARBA00004167"/>
    </source>
</evidence>
<evidence type="ECO:0000256" key="6">
    <source>
        <dbReference type="ARBA" id="ARBA00023125"/>
    </source>
</evidence>
<sequence length="660" mass="73570">MTVPLQSLPLGFRFHPTDEELVNHYLKRKINGRIKSEAEVIPEIDVCKCEPWDLPGKSLIRSDDPEWFFFAPKDRKYANGHRSNRATEKGYWKATGKDRIIRAKNAATGSKKHKPAVIGMKKTLVFHRGRAPRGVRTGWIMHEYRTTEPEFDSGEQGGYVLYRLFKKEEDKTPSSNVEDVETTGLSPSPCKSSPVDAQHEAEATEEISIPLNQESTPLILQEDLRSLEQPAEIKRCLVDKPESSTAYHIKPDENFRNLTPDANTGEAGEMADPPQDLFAGLDDDLRYEQIDPNEFPRISSPMLPYTDHPFFGNINQGSPSGYFDLDNNHDDSINDFLNSVLTNSDERPPPCSNIQTEFNLLELHSGTVYSSWCKDSATSSDSDVGLAQGTPGLDAPDRSRGFARVPNPPPPLPPRLPHISSPTYSTSSAAESLHDSSNAMEESSAQNSAISNGDNLDETGIMIRVRPLMDSTFALEQQGTAARRLRLETDIINRLETAIRNASYVGTDSETSTTKDDFGDDASISSNDGIECRASNSEVEEDADDNIPESNDVLDPNVVDKLKELSVHDHKSQPGSAHQDAQGMLRLRTKQSENNEGIKKNALCVTRNPRIGSVNYMFWSVLRAIFLLLRFVIFLLLCLVIFLLFCFVILVCMEFRSAGM</sequence>
<keyword evidence="7 12" id="KW-0472">Membrane</keyword>
<keyword evidence="3 12" id="KW-0812">Transmembrane</keyword>
<keyword evidence="6" id="KW-0238">DNA-binding</keyword>
<dbReference type="InterPro" id="IPR036093">
    <property type="entry name" value="NAC_dom_sf"/>
</dbReference>
<dbReference type="PANTHER" id="PTHR31744">
    <property type="entry name" value="PROTEIN CUP-SHAPED COTYLEDON 2-RELATED"/>
    <property type="match status" value="1"/>
</dbReference>
<dbReference type="RefSeq" id="XP_020114975.1">
    <property type="nucleotide sequence ID" value="XM_020259386.1"/>
</dbReference>
<proteinExistence type="predicted"/>
<dbReference type="GO" id="GO:0000976">
    <property type="term" value="F:transcription cis-regulatory region binding"/>
    <property type="evidence" value="ECO:0007669"/>
    <property type="project" value="UniProtKB-ARBA"/>
</dbReference>